<name>A0A4U8SWI2_9HELI</name>
<reference evidence="2 3" key="1">
    <citation type="journal article" date="2014" name="Genome Announc.">
        <title>Draft genome sequences of eight enterohepatic helicobacter species isolated from both laboratory and wild rodents.</title>
        <authorList>
            <person name="Sheh A."/>
            <person name="Shen Z."/>
            <person name="Fox J.G."/>
        </authorList>
    </citation>
    <scope>NUCLEOTIDE SEQUENCE [LARGE SCALE GENOMIC DNA]</scope>
    <source>
        <strain evidence="2 3">MIT 96-1001</strain>
    </source>
</reference>
<evidence type="ECO:0000313" key="3">
    <source>
        <dbReference type="Proteomes" id="UP000029921"/>
    </source>
</evidence>
<dbReference type="RefSeq" id="WP_034587668.1">
    <property type="nucleotide sequence ID" value="NZ_JRPE02000025.1"/>
</dbReference>
<gene>
    <name evidence="2" type="ORF">LS74_010315</name>
</gene>
<keyword evidence="1" id="KW-0175">Coiled coil</keyword>
<evidence type="ECO:0000313" key="2">
    <source>
        <dbReference type="EMBL" id="TLD91098.1"/>
    </source>
</evidence>
<feature type="coiled-coil region" evidence="1">
    <location>
        <begin position="62"/>
        <end position="89"/>
    </location>
</feature>
<dbReference type="AlphaFoldDB" id="A0A4U8SWI2"/>
<protein>
    <submittedName>
        <fullName evidence="2">Uncharacterized protein</fullName>
    </submittedName>
</protein>
<organism evidence="2 3">
    <name type="scientific">Helicobacter magdeburgensis</name>
    <dbReference type="NCBI Taxonomy" id="471858"/>
    <lineage>
        <taxon>Bacteria</taxon>
        <taxon>Pseudomonadati</taxon>
        <taxon>Campylobacterota</taxon>
        <taxon>Epsilonproteobacteria</taxon>
        <taxon>Campylobacterales</taxon>
        <taxon>Helicobacteraceae</taxon>
        <taxon>Helicobacter</taxon>
    </lineage>
</organism>
<dbReference type="EMBL" id="JRPE02000025">
    <property type="protein sequence ID" value="TLD91098.1"/>
    <property type="molecule type" value="Genomic_DNA"/>
</dbReference>
<proteinExistence type="predicted"/>
<sequence>MKRTILSTILILSISANQTFAIGGILGDIMGGFDDIAGAGQDVANATCLCYPYIKNSFSSLAQSISSKLSQQESALAKLKNTLKDTNKEFSYQNTFLKRENELMKEEIVKDMELIFYLKQKNELK</sequence>
<accession>A0A4U8SWI2</accession>
<keyword evidence="3" id="KW-1185">Reference proteome</keyword>
<dbReference type="Proteomes" id="UP000029921">
    <property type="component" value="Unassembled WGS sequence"/>
</dbReference>
<evidence type="ECO:0000256" key="1">
    <source>
        <dbReference type="SAM" id="Coils"/>
    </source>
</evidence>
<comment type="caution">
    <text evidence="2">The sequence shown here is derived from an EMBL/GenBank/DDBJ whole genome shotgun (WGS) entry which is preliminary data.</text>
</comment>